<keyword evidence="2" id="KW-1185">Reference proteome</keyword>
<protein>
    <submittedName>
        <fullName evidence="1">BnaC01g40060D protein</fullName>
    </submittedName>
</protein>
<evidence type="ECO:0000313" key="2">
    <source>
        <dbReference type="Proteomes" id="UP000028999"/>
    </source>
</evidence>
<accession>A0A078GXP2</accession>
<gene>
    <name evidence="1" type="primary">BnaC01g40060D</name>
    <name evidence="1" type="ORF">GSBRNA2T00044530001</name>
</gene>
<dbReference type="Proteomes" id="UP000028999">
    <property type="component" value="Unassembled WGS sequence"/>
</dbReference>
<evidence type="ECO:0000313" key="1">
    <source>
        <dbReference type="EMBL" id="CDY30002.1"/>
    </source>
</evidence>
<sequence>MISLFQEVGVTIQQYFRAKKLFTGEEEREASSTHHSDSRCSLVWLQLLLPYLQAP</sequence>
<proteinExistence type="predicted"/>
<dbReference type="AlphaFoldDB" id="A0A078GXP2"/>
<dbReference type="PaxDb" id="3708-A0A078GXP2"/>
<dbReference type="Gramene" id="CDY30002">
    <property type="protein sequence ID" value="CDY30002"/>
    <property type="gene ID" value="GSBRNA2T00044530001"/>
</dbReference>
<dbReference type="EMBL" id="LK032247">
    <property type="protein sequence ID" value="CDY30002.1"/>
    <property type="molecule type" value="Genomic_DNA"/>
</dbReference>
<name>A0A078GXP2_BRANA</name>
<organism evidence="1 2">
    <name type="scientific">Brassica napus</name>
    <name type="common">Rape</name>
    <dbReference type="NCBI Taxonomy" id="3708"/>
    <lineage>
        <taxon>Eukaryota</taxon>
        <taxon>Viridiplantae</taxon>
        <taxon>Streptophyta</taxon>
        <taxon>Embryophyta</taxon>
        <taxon>Tracheophyta</taxon>
        <taxon>Spermatophyta</taxon>
        <taxon>Magnoliopsida</taxon>
        <taxon>eudicotyledons</taxon>
        <taxon>Gunneridae</taxon>
        <taxon>Pentapetalae</taxon>
        <taxon>rosids</taxon>
        <taxon>malvids</taxon>
        <taxon>Brassicales</taxon>
        <taxon>Brassicaceae</taxon>
        <taxon>Brassiceae</taxon>
        <taxon>Brassica</taxon>
    </lineage>
</organism>
<reference evidence="1 2" key="1">
    <citation type="journal article" date="2014" name="Science">
        <title>Plant genetics. Early allopolyploid evolution in the post-Neolithic Brassica napus oilseed genome.</title>
        <authorList>
            <person name="Chalhoub B."/>
            <person name="Denoeud F."/>
            <person name="Liu S."/>
            <person name="Parkin I.A."/>
            <person name="Tang H."/>
            <person name="Wang X."/>
            <person name="Chiquet J."/>
            <person name="Belcram H."/>
            <person name="Tong C."/>
            <person name="Samans B."/>
            <person name="Correa M."/>
            <person name="Da Silva C."/>
            <person name="Just J."/>
            <person name="Falentin C."/>
            <person name="Koh C.S."/>
            <person name="Le Clainche I."/>
            <person name="Bernard M."/>
            <person name="Bento P."/>
            <person name="Noel B."/>
            <person name="Labadie K."/>
            <person name="Alberti A."/>
            <person name="Charles M."/>
            <person name="Arnaud D."/>
            <person name="Guo H."/>
            <person name="Daviaud C."/>
            <person name="Alamery S."/>
            <person name="Jabbari K."/>
            <person name="Zhao M."/>
            <person name="Edger P.P."/>
            <person name="Chelaifa H."/>
            <person name="Tack D."/>
            <person name="Lassalle G."/>
            <person name="Mestiri I."/>
            <person name="Schnel N."/>
            <person name="Le Paslier M.C."/>
            <person name="Fan G."/>
            <person name="Renault V."/>
            <person name="Bayer P.E."/>
            <person name="Golicz A.A."/>
            <person name="Manoli S."/>
            <person name="Lee T.H."/>
            <person name="Thi V.H."/>
            <person name="Chalabi S."/>
            <person name="Hu Q."/>
            <person name="Fan C."/>
            <person name="Tollenaere R."/>
            <person name="Lu Y."/>
            <person name="Battail C."/>
            <person name="Shen J."/>
            <person name="Sidebottom C.H."/>
            <person name="Wang X."/>
            <person name="Canaguier A."/>
            <person name="Chauveau A."/>
            <person name="Berard A."/>
            <person name="Deniot G."/>
            <person name="Guan M."/>
            <person name="Liu Z."/>
            <person name="Sun F."/>
            <person name="Lim Y.P."/>
            <person name="Lyons E."/>
            <person name="Town C.D."/>
            <person name="Bancroft I."/>
            <person name="Wang X."/>
            <person name="Meng J."/>
            <person name="Ma J."/>
            <person name="Pires J.C."/>
            <person name="King G.J."/>
            <person name="Brunel D."/>
            <person name="Delourme R."/>
            <person name="Renard M."/>
            <person name="Aury J.M."/>
            <person name="Adams K.L."/>
            <person name="Batley J."/>
            <person name="Snowdon R.J."/>
            <person name="Tost J."/>
            <person name="Edwards D."/>
            <person name="Zhou Y."/>
            <person name="Hua W."/>
            <person name="Sharpe A.G."/>
            <person name="Paterson A.H."/>
            <person name="Guan C."/>
            <person name="Wincker P."/>
        </authorList>
    </citation>
    <scope>NUCLEOTIDE SEQUENCE [LARGE SCALE GENOMIC DNA]</scope>
    <source>
        <strain evidence="2">cv. Darmor-bzh</strain>
    </source>
</reference>